<sequence>MTLLADIKRRIIAPVVLDLALPGDDAARVQLHAGIGNVETGFRAKLQAGGPALGFWQMEPATHDDCWHNWLWARPALAQVVLGYLPARFKGVPNVGAMIESDSYAVAMSVIRFRRSPVALPPRNDAGAQCTAWKAGYNSALGAGEIDGARIALFQEAIDA</sequence>
<reference evidence="1 2" key="2">
    <citation type="journal article" date="2014" name="FEMS Microbiol. Lett.">
        <title>Draft genomic DNA sequence of the facultatively methylotrophic bacterium Acidomonas methanolica type strain MB58.</title>
        <authorList>
            <person name="Higashiura N."/>
            <person name="Hadano H."/>
            <person name="Hirakawa H."/>
            <person name="Matsutani M."/>
            <person name="Takabe S."/>
            <person name="Matsushita K."/>
            <person name="Azuma Y."/>
        </authorList>
    </citation>
    <scope>NUCLEOTIDE SEQUENCE [LARGE SCALE GENOMIC DNA]</scope>
    <source>
        <strain evidence="1 2">MB58</strain>
    </source>
</reference>
<reference evidence="2" key="1">
    <citation type="journal article" date="2014" name="FEMS Microbiol. Lett.">
        <title>Draft Genomic DNA Sequence of the Facultatively Methylotrophic Bacterium Acidomonas methanolica type strain MB58.</title>
        <authorList>
            <person name="Higashiura N."/>
            <person name="Hadano H."/>
            <person name="Hirakawa H."/>
            <person name="Matsutani M."/>
            <person name="Takabe S."/>
            <person name="Matsushita K."/>
            <person name="Azuma Y."/>
        </authorList>
    </citation>
    <scope>NUCLEOTIDE SEQUENCE [LARGE SCALE GENOMIC DNA]</scope>
    <source>
        <strain evidence="2">MB58</strain>
    </source>
</reference>
<evidence type="ECO:0000313" key="1">
    <source>
        <dbReference type="EMBL" id="GAJ29744.1"/>
    </source>
</evidence>
<dbReference type="RefSeq" id="WP_042060013.1">
    <property type="nucleotide sequence ID" value="NZ_BAND01000076.1"/>
</dbReference>
<keyword evidence="2" id="KW-1185">Reference proteome</keyword>
<organism evidence="1 2">
    <name type="scientific">Acidomonas methanolica NBRC 104435</name>
    <dbReference type="NCBI Taxonomy" id="1231351"/>
    <lineage>
        <taxon>Bacteria</taxon>
        <taxon>Pseudomonadati</taxon>
        <taxon>Pseudomonadota</taxon>
        <taxon>Alphaproteobacteria</taxon>
        <taxon>Acetobacterales</taxon>
        <taxon>Acetobacteraceae</taxon>
        <taxon>Acidomonas</taxon>
    </lineage>
</organism>
<dbReference type="OrthoDB" id="7355818at2"/>
<gene>
    <name evidence="1" type="ORF">Amme_076_037</name>
</gene>
<protein>
    <submittedName>
        <fullName evidence="1">Uncharacterized protein</fullName>
    </submittedName>
</protein>
<dbReference type="Proteomes" id="UP000019760">
    <property type="component" value="Unassembled WGS sequence"/>
</dbReference>
<proteinExistence type="predicted"/>
<comment type="caution">
    <text evidence="1">The sequence shown here is derived from an EMBL/GenBank/DDBJ whole genome shotgun (WGS) entry which is preliminary data.</text>
</comment>
<accession>A0A023D6P1</accession>
<dbReference type="AlphaFoldDB" id="A0A023D6P1"/>
<dbReference type="EMBL" id="BAND01000076">
    <property type="protein sequence ID" value="GAJ29744.1"/>
    <property type="molecule type" value="Genomic_DNA"/>
</dbReference>
<name>A0A023D6P1_ACIMT</name>
<evidence type="ECO:0000313" key="2">
    <source>
        <dbReference type="Proteomes" id="UP000019760"/>
    </source>
</evidence>